<feature type="non-terminal residue" evidence="2">
    <location>
        <position position="92"/>
    </location>
</feature>
<protein>
    <submittedName>
        <fullName evidence="2">Uncharacterized protein</fullName>
    </submittedName>
</protein>
<sequence>GAHPPRHAGQDPPALPPNPHSRSQRGRRVHVAQQPARLPRRLPLRRRPHHPRSRDRKLRGHCQPHHPDPQGRQPEADRLRVAHPRARRGHPG</sequence>
<reference evidence="2 3" key="1">
    <citation type="submission" date="2015-05" db="EMBL/GenBank/DDBJ databases">
        <authorList>
            <person name="Wang D.B."/>
            <person name="Wang M."/>
        </authorList>
    </citation>
    <scope>NUCLEOTIDE SEQUENCE [LARGE SCALE GENOMIC DNA]</scope>
    <source>
        <strain evidence="2">VL1</strain>
    </source>
</reference>
<name>A0A0G4MVA2_VERLO</name>
<accession>A0A0G4MVA2</accession>
<evidence type="ECO:0000313" key="2">
    <source>
        <dbReference type="EMBL" id="CRK37935.1"/>
    </source>
</evidence>
<feature type="compositionally biased region" description="Basic and acidic residues" evidence="1">
    <location>
        <begin position="65"/>
        <end position="80"/>
    </location>
</feature>
<keyword evidence="3" id="KW-1185">Reference proteome</keyword>
<gene>
    <name evidence="2" type="ORF">BN1708_020406</name>
</gene>
<dbReference type="AlphaFoldDB" id="A0A0G4MVA2"/>
<feature type="compositionally biased region" description="Basic residues" evidence="1">
    <location>
        <begin position="81"/>
        <end position="92"/>
    </location>
</feature>
<dbReference type="Proteomes" id="UP000044602">
    <property type="component" value="Unassembled WGS sequence"/>
</dbReference>
<proteinExistence type="predicted"/>
<feature type="compositionally biased region" description="Basic residues" evidence="1">
    <location>
        <begin position="38"/>
        <end position="64"/>
    </location>
</feature>
<evidence type="ECO:0000313" key="3">
    <source>
        <dbReference type="Proteomes" id="UP000044602"/>
    </source>
</evidence>
<feature type="non-terminal residue" evidence="2">
    <location>
        <position position="1"/>
    </location>
</feature>
<feature type="region of interest" description="Disordered" evidence="1">
    <location>
        <begin position="1"/>
        <end position="92"/>
    </location>
</feature>
<evidence type="ECO:0000256" key="1">
    <source>
        <dbReference type="SAM" id="MobiDB-lite"/>
    </source>
</evidence>
<dbReference type="EMBL" id="CVQH01025115">
    <property type="protein sequence ID" value="CRK37935.1"/>
    <property type="molecule type" value="Genomic_DNA"/>
</dbReference>
<organism evidence="2 3">
    <name type="scientific">Verticillium longisporum</name>
    <name type="common">Verticillium dahliae var. longisporum</name>
    <dbReference type="NCBI Taxonomy" id="100787"/>
    <lineage>
        <taxon>Eukaryota</taxon>
        <taxon>Fungi</taxon>
        <taxon>Dikarya</taxon>
        <taxon>Ascomycota</taxon>
        <taxon>Pezizomycotina</taxon>
        <taxon>Sordariomycetes</taxon>
        <taxon>Hypocreomycetidae</taxon>
        <taxon>Glomerellales</taxon>
        <taxon>Plectosphaerellaceae</taxon>
        <taxon>Verticillium</taxon>
    </lineage>
</organism>